<proteinExistence type="predicted"/>
<dbReference type="RefSeq" id="WP_290313344.1">
    <property type="nucleotide sequence ID" value="NZ_JAUFQC010000027.1"/>
</dbReference>
<sequence length="41" mass="4588">MSLRKPQDEIRVQAKAYLVNLTQSIVLARFSDTNIKAKVAA</sequence>
<name>A0ABT8C163_9VIBR</name>
<reference evidence="2" key="1">
    <citation type="journal article" date="2019" name="Int. J. Syst. Evol. Microbiol.">
        <title>The Global Catalogue of Microorganisms (GCM) 10K type strain sequencing project: providing services to taxonomists for standard genome sequencing and annotation.</title>
        <authorList>
            <consortium name="The Broad Institute Genomics Platform"/>
            <consortium name="The Broad Institute Genome Sequencing Center for Infectious Disease"/>
            <person name="Wu L."/>
            <person name="Ma J."/>
        </authorList>
    </citation>
    <scope>NUCLEOTIDE SEQUENCE [LARGE SCALE GENOMIC DNA]</scope>
    <source>
        <strain evidence="2">CECT 7398</strain>
    </source>
</reference>
<gene>
    <name evidence="1" type="ORF">QWZ16_21045</name>
</gene>
<organism evidence="1 2">
    <name type="scientific">Vibrio ostreicida</name>
    <dbReference type="NCBI Taxonomy" id="526588"/>
    <lineage>
        <taxon>Bacteria</taxon>
        <taxon>Pseudomonadati</taxon>
        <taxon>Pseudomonadota</taxon>
        <taxon>Gammaproteobacteria</taxon>
        <taxon>Vibrionales</taxon>
        <taxon>Vibrionaceae</taxon>
        <taxon>Vibrio</taxon>
    </lineage>
</organism>
<keyword evidence="2" id="KW-1185">Reference proteome</keyword>
<dbReference type="EMBL" id="JAUFQC010000027">
    <property type="protein sequence ID" value="MDN3612083.1"/>
    <property type="molecule type" value="Genomic_DNA"/>
</dbReference>
<comment type="caution">
    <text evidence="1">The sequence shown here is derived from an EMBL/GenBank/DDBJ whole genome shotgun (WGS) entry which is preliminary data.</text>
</comment>
<evidence type="ECO:0000313" key="1">
    <source>
        <dbReference type="EMBL" id="MDN3612083.1"/>
    </source>
</evidence>
<accession>A0ABT8C163</accession>
<evidence type="ECO:0000313" key="2">
    <source>
        <dbReference type="Proteomes" id="UP001238540"/>
    </source>
</evidence>
<protein>
    <submittedName>
        <fullName evidence="1">Uncharacterized protein</fullName>
    </submittedName>
</protein>
<dbReference type="Proteomes" id="UP001238540">
    <property type="component" value="Unassembled WGS sequence"/>
</dbReference>